<dbReference type="AlphaFoldDB" id="A0A1E3X5J5"/>
<reference evidence="1 2" key="1">
    <citation type="submission" date="2016-07" db="EMBL/GenBank/DDBJ databases">
        <title>Draft genome of Scalindua rubra, obtained from a brine-seawater interface in the Red Sea, sheds light on salt adaptation in anammox bacteria.</title>
        <authorList>
            <person name="Speth D.R."/>
            <person name="Lagkouvardos I."/>
            <person name="Wang Y."/>
            <person name="Qian P.-Y."/>
            <person name="Dutilh B.E."/>
            <person name="Jetten M.S."/>
        </authorList>
    </citation>
    <scope>NUCLEOTIDE SEQUENCE [LARGE SCALE GENOMIC DNA]</scope>
    <source>
        <strain evidence="1">BSI-1</strain>
    </source>
</reference>
<dbReference type="Pfam" id="PF06685">
    <property type="entry name" value="DUF1186"/>
    <property type="match status" value="1"/>
</dbReference>
<dbReference type="InterPro" id="IPR010602">
    <property type="entry name" value="DUF1186"/>
</dbReference>
<protein>
    <submittedName>
        <fullName evidence="1">Preprotein translocase subunit SecA</fullName>
    </submittedName>
</protein>
<accession>A0A1E3X5J5</accession>
<organism evidence="1 2">
    <name type="scientific">Candidatus Scalindua rubra</name>
    <dbReference type="NCBI Taxonomy" id="1872076"/>
    <lineage>
        <taxon>Bacteria</taxon>
        <taxon>Pseudomonadati</taxon>
        <taxon>Planctomycetota</taxon>
        <taxon>Candidatus Brocadiia</taxon>
        <taxon>Candidatus Brocadiales</taxon>
        <taxon>Candidatus Scalinduaceae</taxon>
        <taxon>Candidatus Scalindua</taxon>
    </lineage>
</organism>
<gene>
    <name evidence="1" type="ORF">SCARUB_04052</name>
</gene>
<dbReference type="InterPro" id="IPR011990">
    <property type="entry name" value="TPR-like_helical_dom_sf"/>
</dbReference>
<proteinExistence type="predicted"/>
<dbReference type="Proteomes" id="UP000094056">
    <property type="component" value="Unassembled WGS sequence"/>
</dbReference>
<name>A0A1E3X5J5_9BACT</name>
<dbReference type="EMBL" id="MAYW01000170">
    <property type="protein sequence ID" value="ODS30842.1"/>
    <property type="molecule type" value="Genomic_DNA"/>
</dbReference>
<evidence type="ECO:0000313" key="2">
    <source>
        <dbReference type="Proteomes" id="UP000094056"/>
    </source>
</evidence>
<evidence type="ECO:0000313" key="1">
    <source>
        <dbReference type="EMBL" id="ODS30842.1"/>
    </source>
</evidence>
<dbReference type="Pfam" id="PF02810">
    <property type="entry name" value="SEC-C"/>
    <property type="match status" value="1"/>
</dbReference>
<dbReference type="Gene3D" id="3.10.450.50">
    <property type="match status" value="1"/>
</dbReference>
<comment type="caution">
    <text evidence="1">The sequence shown here is derived from an EMBL/GenBank/DDBJ whole genome shotgun (WGS) entry which is preliminary data.</text>
</comment>
<dbReference type="Gene3D" id="1.25.40.10">
    <property type="entry name" value="Tetratricopeptide repeat domain"/>
    <property type="match status" value="1"/>
</dbReference>
<dbReference type="InterPro" id="IPR004027">
    <property type="entry name" value="SEC_C_motif"/>
</dbReference>
<dbReference type="SUPFAM" id="SSF103642">
    <property type="entry name" value="Sec-C motif"/>
    <property type="match status" value="1"/>
</dbReference>
<sequence length="542" mass="64041">MKKFKNLSDRYKLFGYEITNEPDFMDKEFGITPEIRVLIQDLYYEVMEEKRGTINKLLKIIKRYPQVPQFKNYLTVAYNLSGNTKKAYECNNWTLKEHPDYVFAKINLAAQYFEQKEYDKIPEVLGDLMEIQALYPDRKVFHVSEVMAFNKLAVIYFSTIGNLEAAESRFKVMEEIDEEHPDTYKALQYLLPERMKAGIERDKEEERTKRKVKTRAYDKSIQTNKKPEFNHPEVWQLYENGMRINHQVIKKILYLPRATLINDLETILEDIVRRYEHFKSKVDENGWVEEEQTFPIHAIFLLTELNATESLDKILQLLRQDEKLLEFWLGDFLTEDVWRTIYQLGNDQLEKLKQFVLEPNIYTFARSGICAAVVQIVFHEPERKSQIVKWVKDVLTYLLKNKDDEVLIDSDFNAFIICDIIQLKAKELLPLVGTLFDNGLVSIGICGDFQDVEKEIISSLERDYYKHKLFNIYDRYTNVLTTWAGYNEEEKEGEEKADDELNDYDFSAFKQEESIRSETKAGRNNPCPCGSGKKYKKCCWNE</sequence>
<dbReference type="SUPFAM" id="SSF48452">
    <property type="entry name" value="TPR-like"/>
    <property type="match status" value="1"/>
</dbReference>